<keyword evidence="5" id="KW-1185">Reference proteome</keyword>
<evidence type="ECO:0008006" key="6">
    <source>
        <dbReference type="Google" id="ProtNLM"/>
    </source>
</evidence>
<dbReference type="AlphaFoldDB" id="A0A9R1V7T9"/>
<accession>A0A9R1V7T9</accession>
<dbReference type="Gene3D" id="3.30.70.360">
    <property type="match status" value="1"/>
</dbReference>
<dbReference type="Gene3D" id="3.40.630.10">
    <property type="entry name" value="Zn peptidases"/>
    <property type="match status" value="1"/>
</dbReference>
<dbReference type="GO" id="GO:0010136">
    <property type="term" value="P:ureide catabolic process"/>
    <property type="evidence" value="ECO:0000318"/>
    <property type="project" value="GO_Central"/>
</dbReference>
<gene>
    <name evidence="4" type="ORF">LSAT_V11C600307170</name>
</gene>
<dbReference type="EMBL" id="NBSK02000006">
    <property type="protein sequence ID" value="KAJ0199770.1"/>
    <property type="molecule type" value="Genomic_DNA"/>
</dbReference>
<dbReference type="GO" id="GO:0005783">
    <property type="term" value="C:endoplasmic reticulum"/>
    <property type="evidence" value="ECO:0000318"/>
    <property type="project" value="GO_Central"/>
</dbReference>
<evidence type="ECO:0000256" key="2">
    <source>
        <dbReference type="ARBA" id="ARBA00022801"/>
    </source>
</evidence>
<dbReference type="InterPro" id="IPR010158">
    <property type="entry name" value="Amidase_Cbmase"/>
</dbReference>
<evidence type="ECO:0000313" key="5">
    <source>
        <dbReference type="Proteomes" id="UP000235145"/>
    </source>
</evidence>
<dbReference type="SUPFAM" id="SSF55031">
    <property type="entry name" value="Bacterial exopeptidase dimerisation domain"/>
    <property type="match status" value="1"/>
</dbReference>
<dbReference type="PANTHER" id="PTHR32494:SF19">
    <property type="entry name" value="ALLANTOATE DEIMINASE-RELATED"/>
    <property type="match status" value="1"/>
</dbReference>
<dbReference type="Proteomes" id="UP000235145">
    <property type="component" value="Unassembled WGS sequence"/>
</dbReference>
<keyword evidence="2" id="KW-0378">Hydrolase</keyword>
<evidence type="ECO:0000256" key="1">
    <source>
        <dbReference type="ARBA" id="ARBA00022723"/>
    </source>
</evidence>
<dbReference type="InterPro" id="IPR036264">
    <property type="entry name" value="Bact_exopeptidase_dim_dom"/>
</dbReference>
<keyword evidence="1" id="KW-0479">Metal-binding</keyword>
<comment type="caution">
    <text evidence="4">The sequence shown here is derived from an EMBL/GenBank/DDBJ whole genome shotgun (WGS) entry which is preliminary data.</text>
</comment>
<feature type="region of interest" description="Disordered" evidence="3">
    <location>
        <begin position="47"/>
        <end position="77"/>
    </location>
</feature>
<protein>
    <recommendedName>
        <fullName evidence="6">Peptidase M20 dimerisation domain-containing protein</fullName>
    </recommendedName>
</protein>
<name>A0A9R1V7T9_LACSA</name>
<sequence>MKTVSLPKIHRGEALKRFLFDACSDTTLIISMVAVAASLALGIKTEKPKRRAPVSSHGGRSVATEKPQCSRSVSFSPDRVRVRGRSPAFNALASTFENANARNLSTPPPLVRKPYPKSGATDSPNVVVRSTAITSLTATFEQPPPREPLMPRSVKRYFTLGDMKGSKLAGSELHIEIGLILENEGISIGIVTAITAPASIRVDFGGNGGHAGATLMPQRNDAGLAAAEQALTVEKHVLESGSIDTVGILELHLGAINSIPRKAHMEICALIIIHHKNSKTKGIDSEQFQDHHSVELGWLDLTMIGTLGCLKSCLIIRIYIYAFWTRNEVLKVSQLN</sequence>
<reference evidence="4 5" key="1">
    <citation type="journal article" date="2017" name="Nat. Commun.">
        <title>Genome assembly with in vitro proximity ligation data and whole-genome triplication in lettuce.</title>
        <authorList>
            <person name="Reyes-Chin-Wo S."/>
            <person name="Wang Z."/>
            <person name="Yang X."/>
            <person name="Kozik A."/>
            <person name="Arikit S."/>
            <person name="Song C."/>
            <person name="Xia L."/>
            <person name="Froenicke L."/>
            <person name="Lavelle D.O."/>
            <person name="Truco M.J."/>
            <person name="Xia R."/>
            <person name="Zhu S."/>
            <person name="Xu C."/>
            <person name="Xu H."/>
            <person name="Xu X."/>
            <person name="Cox K."/>
            <person name="Korf I."/>
            <person name="Meyers B.C."/>
            <person name="Michelmore R.W."/>
        </authorList>
    </citation>
    <scope>NUCLEOTIDE SEQUENCE [LARGE SCALE GENOMIC DNA]</scope>
    <source>
        <strain evidence="5">cv. Salinas</strain>
        <tissue evidence="4">Seedlings</tissue>
    </source>
</reference>
<proteinExistence type="predicted"/>
<evidence type="ECO:0000313" key="4">
    <source>
        <dbReference type="EMBL" id="KAJ0199770.1"/>
    </source>
</evidence>
<dbReference type="GO" id="GO:0004848">
    <property type="term" value="F:ureidoglycolate hydrolase activity"/>
    <property type="evidence" value="ECO:0000318"/>
    <property type="project" value="GO_Central"/>
</dbReference>
<feature type="region of interest" description="Disordered" evidence="3">
    <location>
        <begin position="102"/>
        <end position="124"/>
    </location>
</feature>
<dbReference type="GO" id="GO:0016813">
    <property type="term" value="F:hydrolase activity, acting on carbon-nitrogen (but not peptide) bonds, in linear amidines"/>
    <property type="evidence" value="ECO:0007669"/>
    <property type="project" value="InterPro"/>
</dbReference>
<evidence type="ECO:0000256" key="3">
    <source>
        <dbReference type="SAM" id="MobiDB-lite"/>
    </source>
</evidence>
<organism evidence="4 5">
    <name type="scientific">Lactuca sativa</name>
    <name type="common">Garden lettuce</name>
    <dbReference type="NCBI Taxonomy" id="4236"/>
    <lineage>
        <taxon>Eukaryota</taxon>
        <taxon>Viridiplantae</taxon>
        <taxon>Streptophyta</taxon>
        <taxon>Embryophyta</taxon>
        <taxon>Tracheophyta</taxon>
        <taxon>Spermatophyta</taxon>
        <taxon>Magnoliopsida</taxon>
        <taxon>eudicotyledons</taxon>
        <taxon>Gunneridae</taxon>
        <taxon>Pentapetalae</taxon>
        <taxon>asterids</taxon>
        <taxon>campanulids</taxon>
        <taxon>Asterales</taxon>
        <taxon>Asteraceae</taxon>
        <taxon>Cichorioideae</taxon>
        <taxon>Cichorieae</taxon>
        <taxon>Lactucinae</taxon>
        <taxon>Lactuca</taxon>
    </lineage>
</organism>
<dbReference type="GO" id="GO:0046872">
    <property type="term" value="F:metal ion binding"/>
    <property type="evidence" value="ECO:0007669"/>
    <property type="project" value="UniProtKB-KW"/>
</dbReference>
<dbReference type="PANTHER" id="PTHR32494">
    <property type="entry name" value="ALLANTOATE DEIMINASE-RELATED"/>
    <property type="match status" value="1"/>
</dbReference>